<dbReference type="InterPro" id="IPR037883">
    <property type="entry name" value="Knr4/Smi1-like_sf"/>
</dbReference>
<dbReference type="SUPFAM" id="SSF160631">
    <property type="entry name" value="SMI1/KNR4-like"/>
    <property type="match status" value="1"/>
</dbReference>
<evidence type="ECO:0000313" key="3">
    <source>
        <dbReference type="Proteomes" id="UP000001964"/>
    </source>
</evidence>
<organism evidence="2 3">
    <name type="scientific">Maricaulis maris (strain MCS10)</name>
    <name type="common">Caulobacter maris</name>
    <dbReference type="NCBI Taxonomy" id="394221"/>
    <lineage>
        <taxon>Bacteria</taxon>
        <taxon>Pseudomonadati</taxon>
        <taxon>Pseudomonadota</taxon>
        <taxon>Alphaproteobacteria</taxon>
        <taxon>Maricaulales</taxon>
        <taxon>Maricaulaceae</taxon>
        <taxon>Maricaulis</taxon>
    </lineage>
</organism>
<evidence type="ECO:0000313" key="2">
    <source>
        <dbReference type="EMBL" id="ABI64464.1"/>
    </source>
</evidence>
<dbReference type="InterPro" id="IPR018958">
    <property type="entry name" value="Knr4/Smi1-like_dom"/>
</dbReference>
<dbReference type="OrthoDB" id="264195at2"/>
<name>Q0ATC3_MARMM</name>
<dbReference type="AlphaFoldDB" id="Q0ATC3"/>
<dbReference type="SMART" id="SM00860">
    <property type="entry name" value="SMI1_KNR4"/>
    <property type="match status" value="1"/>
</dbReference>
<dbReference type="Proteomes" id="UP000001964">
    <property type="component" value="Chromosome"/>
</dbReference>
<keyword evidence="3" id="KW-1185">Reference proteome</keyword>
<dbReference type="EMBL" id="CP000449">
    <property type="protein sequence ID" value="ABI64464.1"/>
    <property type="molecule type" value="Genomic_DNA"/>
</dbReference>
<evidence type="ECO:0000259" key="1">
    <source>
        <dbReference type="SMART" id="SM00860"/>
    </source>
</evidence>
<proteinExistence type="predicted"/>
<sequence length="199" mass="22749">MITLSQDLFDELNAHQHTGNRQAPKYGVKGVSNHELDAIERDLGFDLPPDLRFLLTHVQDPGGVFFPWAEFTLASYKASIERVYSGIHFDIEHNKIWLSRWGQRPSSLAEAKAIADADMKTWPRLVPVSGHRYLPVDPCLDRNPVFSIWQTDIIYYGADLADYLVREFVSGPGERPFPNLKRRIPVWSDFVESTDGFFA</sequence>
<dbReference type="HOGENOM" id="CLU_074221_1_0_5"/>
<dbReference type="STRING" id="394221.Mmar10_0168"/>
<dbReference type="PANTHER" id="PTHR32011:SF2">
    <property type="entry name" value="OS08G0472400 PROTEIN"/>
    <property type="match status" value="1"/>
</dbReference>
<protein>
    <recommendedName>
        <fullName evidence="1">Knr4/Smi1-like domain-containing protein</fullName>
    </recommendedName>
</protein>
<dbReference type="eggNOG" id="ENOG5032WVC">
    <property type="taxonomic scope" value="Bacteria"/>
</dbReference>
<reference evidence="2 3" key="1">
    <citation type="submission" date="2006-08" db="EMBL/GenBank/DDBJ databases">
        <title>Complete sequence of Maricaulis maris MCS10.</title>
        <authorList>
            <consortium name="US DOE Joint Genome Institute"/>
            <person name="Copeland A."/>
            <person name="Lucas S."/>
            <person name="Lapidus A."/>
            <person name="Barry K."/>
            <person name="Detter J.C."/>
            <person name="Glavina del Rio T."/>
            <person name="Hammon N."/>
            <person name="Israni S."/>
            <person name="Dalin E."/>
            <person name="Tice H."/>
            <person name="Pitluck S."/>
            <person name="Saunders E."/>
            <person name="Brettin T."/>
            <person name="Bruce D."/>
            <person name="Han C."/>
            <person name="Tapia R."/>
            <person name="Gilna P."/>
            <person name="Schmutz J."/>
            <person name="Larimer F."/>
            <person name="Land M."/>
            <person name="Hauser L."/>
            <person name="Kyrpides N."/>
            <person name="Mikhailova N."/>
            <person name="Viollier P."/>
            <person name="Stephens C."/>
            <person name="Richardson P."/>
        </authorList>
    </citation>
    <scope>NUCLEOTIDE SEQUENCE [LARGE SCALE GENOMIC DNA]</scope>
    <source>
        <strain evidence="2 3">MCS10</strain>
    </source>
</reference>
<accession>Q0ATC3</accession>
<dbReference type="RefSeq" id="WP_011642111.1">
    <property type="nucleotide sequence ID" value="NC_008347.1"/>
</dbReference>
<dbReference type="KEGG" id="mmr:Mmar10_0168"/>
<feature type="domain" description="Knr4/Smi1-like" evidence="1">
    <location>
        <begin position="30"/>
        <end position="193"/>
    </location>
</feature>
<dbReference type="PANTHER" id="PTHR32011">
    <property type="entry name" value="OS08G0472400 PROTEIN"/>
    <property type="match status" value="1"/>
</dbReference>
<gene>
    <name evidence="2" type="ordered locus">Mmar10_0168</name>
</gene>